<evidence type="ECO:0000256" key="4">
    <source>
        <dbReference type="ARBA" id="ARBA00022679"/>
    </source>
</evidence>
<dbReference type="NCBIfam" id="TIGR00747">
    <property type="entry name" value="fabH"/>
    <property type="match status" value="1"/>
</dbReference>
<sequence>MVARIIGTGSAVPENIVTNDDLSKVVDTNDEWISTRTGIRERRIAKEENTTILACRAAKNALENAGMDAADVELIIVATCTPDSFFPNTACQVQKEIGAWKAVGFDLSAACSGFIFAFNTVQAYMKSGIYQNALIIGVETMSKLLNWEDRGTCVLFGDGAGAVVVKADETGFMDMVQWSDGRGDSVLTCGARQMKNLLVPGAQEADYVAMDGQPVFKFAVKKVPECIMQVLEKNGTEKAEIKYYVLHQANSRIIQSVAKRLKEGEEKFPVNLERHGNTSAASIPILLDEMNRDQRLEKGDKIVMSGFGAGLTWGAVLLEW</sequence>
<dbReference type="GO" id="GO:0004315">
    <property type="term" value="F:3-oxoacyl-[acyl-carrier-protein] synthase activity"/>
    <property type="evidence" value="ECO:0007669"/>
    <property type="project" value="InterPro"/>
</dbReference>
<feature type="active site" evidence="14">
    <location>
        <position position="247"/>
    </location>
</feature>
<keyword evidence="7 14" id="KW-0275">Fatty acid biosynthesis</keyword>
<feature type="active site" evidence="14">
    <location>
        <position position="111"/>
    </location>
</feature>
<dbReference type="KEGG" id="bpro:PMF13cell1_03018"/>
<dbReference type="GO" id="GO:0006633">
    <property type="term" value="P:fatty acid biosynthetic process"/>
    <property type="evidence" value="ECO:0007669"/>
    <property type="project" value="UniProtKB-UniRule"/>
</dbReference>
<evidence type="ECO:0000256" key="8">
    <source>
        <dbReference type="ARBA" id="ARBA00023268"/>
    </source>
</evidence>
<dbReference type="EMBL" id="CP035945">
    <property type="protein sequence ID" value="QBE97459.1"/>
    <property type="molecule type" value="Genomic_DNA"/>
</dbReference>
<evidence type="ECO:0000259" key="16">
    <source>
        <dbReference type="Pfam" id="PF08545"/>
    </source>
</evidence>
<proteinExistence type="inferred from homology"/>
<comment type="function">
    <text evidence="14">Catalyzes the condensation reaction of fatty acid synthesis by the addition to an acyl acceptor of two carbons from malonyl-ACP. Catalyzes the first condensation reaction which initiates fatty acid synthesis and may therefore play a role in governing the total rate of fatty acid production. Possesses both acetoacetyl-ACP synthase and acetyl transacylase activities. Its substrate specificity determines the biosynthesis of branched-chain and/or straight-chain of fatty acids.</text>
</comment>
<comment type="subcellular location">
    <subcellularLocation>
        <location evidence="14">Cytoplasm</location>
    </subcellularLocation>
</comment>
<evidence type="ECO:0000256" key="6">
    <source>
        <dbReference type="ARBA" id="ARBA00023098"/>
    </source>
</evidence>
<keyword evidence="5 14" id="KW-0276">Fatty acid metabolism</keyword>
<name>A0A4P6LYZ5_9FIRM</name>
<evidence type="ECO:0000256" key="11">
    <source>
        <dbReference type="ARBA" id="ARBA00052407"/>
    </source>
</evidence>
<dbReference type="HAMAP" id="MF_01815">
    <property type="entry name" value="FabH"/>
    <property type="match status" value="1"/>
</dbReference>
<comment type="catalytic activity">
    <reaction evidence="13">
        <text>3-methylbutanoyl-CoA + malonyl-[ACP] + H(+) = 5-methyl-3-oxohexanoyl-[ACP] + CO2 + CoA</text>
        <dbReference type="Rhea" id="RHEA:42272"/>
        <dbReference type="Rhea" id="RHEA-COMP:9623"/>
        <dbReference type="Rhea" id="RHEA-COMP:9941"/>
        <dbReference type="ChEBI" id="CHEBI:15378"/>
        <dbReference type="ChEBI" id="CHEBI:16526"/>
        <dbReference type="ChEBI" id="CHEBI:57287"/>
        <dbReference type="ChEBI" id="CHEBI:57345"/>
        <dbReference type="ChEBI" id="CHEBI:78449"/>
        <dbReference type="ChEBI" id="CHEBI:78822"/>
        <dbReference type="EC" id="2.3.1.300"/>
    </reaction>
    <physiologicalReaction direction="left-to-right" evidence="13">
        <dbReference type="Rhea" id="RHEA:42273"/>
    </physiologicalReaction>
</comment>
<comment type="subunit">
    <text evidence="14">Homodimer.</text>
</comment>
<dbReference type="InterPro" id="IPR013751">
    <property type="entry name" value="ACP_syn_III_N"/>
</dbReference>
<evidence type="ECO:0000256" key="9">
    <source>
        <dbReference type="ARBA" id="ARBA00023315"/>
    </source>
</evidence>
<evidence type="ECO:0000256" key="10">
    <source>
        <dbReference type="ARBA" id="ARBA00051096"/>
    </source>
</evidence>
<dbReference type="InterPro" id="IPR004655">
    <property type="entry name" value="FabH"/>
</dbReference>
<keyword evidence="8 14" id="KW-0511">Multifunctional enzyme</keyword>
<evidence type="ECO:0000313" key="17">
    <source>
        <dbReference type="EMBL" id="QBE97459.1"/>
    </source>
</evidence>
<evidence type="ECO:0000256" key="5">
    <source>
        <dbReference type="ARBA" id="ARBA00022832"/>
    </source>
</evidence>
<dbReference type="RefSeq" id="WP_029469646.1">
    <property type="nucleotide sequence ID" value="NZ_CP035945.1"/>
</dbReference>
<comment type="catalytic activity">
    <reaction evidence="11">
        <text>(2S)-2-methylbutanoyl-CoA + malonyl-[ACP] + H(+) = (4S)-4-methyl-3-oxohexanoyl-[ACP] + CO2 + CoA</text>
        <dbReference type="Rhea" id="RHEA:42276"/>
        <dbReference type="Rhea" id="RHEA-COMP:9623"/>
        <dbReference type="Rhea" id="RHEA-COMP:17148"/>
        <dbReference type="ChEBI" id="CHEBI:15378"/>
        <dbReference type="ChEBI" id="CHEBI:16526"/>
        <dbReference type="ChEBI" id="CHEBI:57287"/>
        <dbReference type="ChEBI" id="CHEBI:78449"/>
        <dbReference type="ChEBI" id="CHEBI:88166"/>
        <dbReference type="ChEBI" id="CHEBI:167462"/>
        <dbReference type="EC" id="2.3.1.300"/>
    </reaction>
    <physiologicalReaction direction="left-to-right" evidence="11">
        <dbReference type="Rhea" id="RHEA:42277"/>
    </physiologicalReaction>
</comment>
<comment type="domain">
    <text evidence="14">The last Arg residue of the ACP-binding site is essential for the weak association between ACP/AcpP and FabH.</text>
</comment>
<keyword evidence="14" id="KW-0963">Cytoplasm</keyword>
<comment type="similarity">
    <text evidence="2 14">Belongs to the thiolase-like superfamily. FabH family.</text>
</comment>
<evidence type="ECO:0000256" key="3">
    <source>
        <dbReference type="ARBA" id="ARBA00022516"/>
    </source>
</evidence>
<keyword evidence="3 14" id="KW-0444">Lipid biosynthesis</keyword>
<dbReference type="PANTHER" id="PTHR43091">
    <property type="entry name" value="3-OXOACYL-[ACYL-CARRIER-PROTEIN] SYNTHASE"/>
    <property type="match status" value="1"/>
</dbReference>
<feature type="region of interest" description="ACP-binding" evidence="14">
    <location>
        <begin position="248"/>
        <end position="252"/>
    </location>
</feature>
<evidence type="ECO:0000313" key="18">
    <source>
        <dbReference type="Proteomes" id="UP000289794"/>
    </source>
</evidence>
<organism evidence="17 18">
    <name type="scientific">Blautia producta</name>
    <dbReference type="NCBI Taxonomy" id="33035"/>
    <lineage>
        <taxon>Bacteria</taxon>
        <taxon>Bacillati</taxon>
        <taxon>Bacillota</taxon>
        <taxon>Clostridia</taxon>
        <taxon>Lachnospirales</taxon>
        <taxon>Lachnospiraceae</taxon>
        <taxon>Blautia</taxon>
    </lineage>
</organism>
<accession>A0A4P6LYZ5</accession>
<evidence type="ECO:0000259" key="15">
    <source>
        <dbReference type="Pfam" id="PF08541"/>
    </source>
</evidence>
<dbReference type="Proteomes" id="UP000289794">
    <property type="component" value="Chromosome"/>
</dbReference>
<keyword evidence="9 14" id="KW-0012">Acyltransferase</keyword>
<keyword evidence="4 14" id="KW-0808">Transferase</keyword>
<dbReference type="FunFam" id="3.40.47.10:FF:000004">
    <property type="entry name" value="3-oxoacyl-[acyl-carrier-protein] synthase 3"/>
    <property type="match status" value="1"/>
</dbReference>
<evidence type="ECO:0000256" key="13">
    <source>
        <dbReference type="ARBA" id="ARBA00052985"/>
    </source>
</evidence>
<dbReference type="SUPFAM" id="SSF53901">
    <property type="entry name" value="Thiolase-like"/>
    <property type="match status" value="1"/>
</dbReference>
<dbReference type="NCBIfam" id="NF006829">
    <property type="entry name" value="PRK09352.1"/>
    <property type="match status" value="1"/>
</dbReference>
<evidence type="ECO:0000256" key="12">
    <source>
        <dbReference type="ARBA" id="ARBA00052467"/>
    </source>
</evidence>
<feature type="active site" evidence="14">
    <location>
        <position position="277"/>
    </location>
</feature>
<evidence type="ECO:0000256" key="7">
    <source>
        <dbReference type="ARBA" id="ARBA00023160"/>
    </source>
</evidence>
<dbReference type="Pfam" id="PF08541">
    <property type="entry name" value="ACP_syn_III_C"/>
    <property type="match status" value="1"/>
</dbReference>
<dbReference type="InterPro" id="IPR013747">
    <property type="entry name" value="ACP_syn_III_C"/>
</dbReference>
<dbReference type="InterPro" id="IPR016039">
    <property type="entry name" value="Thiolase-like"/>
</dbReference>
<reference evidence="17 18" key="1">
    <citation type="submission" date="2019-01" db="EMBL/GenBank/DDBJ databases">
        <title>PMF-metabolizing Aryl O-demethylase.</title>
        <authorList>
            <person name="Kim M."/>
        </authorList>
    </citation>
    <scope>NUCLEOTIDE SEQUENCE [LARGE SCALE GENOMIC DNA]</scope>
    <source>
        <strain evidence="17 18">PMF1</strain>
    </source>
</reference>
<dbReference type="Gene3D" id="3.40.47.10">
    <property type="match status" value="1"/>
</dbReference>
<comment type="catalytic activity">
    <reaction evidence="10">
        <text>malonyl-[ACP] + acetyl-CoA + H(+) = 3-oxobutanoyl-[ACP] + CO2 + CoA</text>
        <dbReference type="Rhea" id="RHEA:12080"/>
        <dbReference type="Rhea" id="RHEA-COMP:9623"/>
        <dbReference type="Rhea" id="RHEA-COMP:9625"/>
        <dbReference type="ChEBI" id="CHEBI:15378"/>
        <dbReference type="ChEBI" id="CHEBI:16526"/>
        <dbReference type="ChEBI" id="CHEBI:57287"/>
        <dbReference type="ChEBI" id="CHEBI:57288"/>
        <dbReference type="ChEBI" id="CHEBI:78449"/>
        <dbReference type="ChEBI" id="CHEBI:78450"/>
        <dbReference type="EC" id="2.3.1.180"/>
    </reaction>
    <physiologicalReaction direction="left-to-right" evidence="10">
        <dbReference type="Rhea" id="RHEA:12081"/>
    </physiologicalReaction>
</comment>
<comment type="pathway">
    <text evidence="1 14">Lipid metabolism; fatty acid biosynthesis.</text>
</comment>
<protein>
    <recommendedName>
        <fullName evidence="14">Beta-ketoacyl-[acyl-carrier-protein] synthase III</fullName>
        <shortName evidence="14">Beta-ketoacyl-ACP synthase III</shortName>
        <shortName evidence="14">KAS III</shortName>
        <ecNumber evidence="14">2.3.1.180</ecNumber>
    </recommendedName>
    <alternativeName>
        <fullName evidence="14">3-oxoacyl-[acyl-carrier-protein] synthase 3</fullName>
    </alternativeName>
    <alternativeName>
        <fullName evidence="14">3-oxoacyl-[acyl-carrier-protein] synthase III</fullName>
    </alternativeName>
</protein>
<dbReference type="GO" id="GO:0005737">
    <property type="term" value="C:cytoplasm"/>
    <property type="evidence" value="ECO:0007669"/>
    <property type="project" value="UniProtKB-SubCell"/>
</dbReference>
<dbReference type="UniPathway" id="UPA00094"/>
<gene>
    <name evidence="14 17" type="primary">fabH</name>
    <name evidence="17" type="ORF">PMF13cell1_03018</name>
</gene>
<dbReference type="GO" id="GO:0033818">
    <property type="term" value="F:beta-ketoacyl-acyl-carrier-protein synthase III activity"/>
    <property type="evidence" value="ECO:0007669"/>
    <property type="project" value="UniProtKB-UniRule"/>
</dbReference>
<dbReference type="PANTHER" id="PTHR43091:SF1">
    <property type="entry name" value="BETA-KETOACYL-[ACYL-CARRIER-PROTEIN] SYNTHASE III, CHLOROPLASTIC"/>
    <property type="match status" value="1"/>
</dbReference>
<keyword evidence="6 14" id="KW-0443">Lipid metabolism</keyword>
<dbReference type="AlphaFoldDB" id="A0A4P6LYZ5"/>
<evidence type="ECO:0000256" key="14">
    <source>
        <dbReference type="HAMAP-Rule" id="MF_01815"/>
    </source>
</evidence>
<evidence type="ECO:0000256" key="1">
    <source>
        <dbReference type="ARBA" id="ARBA00005194"/>
    </source>
</evidence>
<dbReference type="Pfam" id="PF08545">
    <property type="entry name" value="ACP_syn_III"/>
    <property type="match status" value="1"/>
</dbReference>
<dbReference type="CDD" id="cd00830">
    <property type="entry name" value="KAS_III"/>
    <property type="match status" value="1"/>
</dbReference>
<comment type="catalytic activity">
    <reaction evidence="12">
        <text>2-methylpropanoyl-CoA + malonyl-[ACP] + H(+) = 4-methyl-3-oxopentanoyl-[ACP] + CO2 + CoA</text>
        <dbReference type="Rhea" id="RHEA:42268"/>
        <dbReference type="Rhea" id="RHEA-COMP:9623"/>
        <dbReference type="Rhea" id="RHEA-COMP:9940"/>
        <dbReference type="ChEBI" id="CHEBI:15378"/>
        <dbReference type="ChEBI" id="CHEBI:16526"/>
        <dbReference type="ChEBI" id="CHEBI:57287"/>
        <dbReference type="ChEBI" id="CHEBI:57338"/>
        <dbReference type="ChEBI" id="CHEBI:78449"/>
        <dbReference type="ChEBI" id="CHEBI:78820"/>
        <dbReference type="EC" id="2.3.1.300"/>
    </reaction>
    <physiologicalReaction direction="left-to-right" evidence="12">
        <dbReference type="Rhea" id="RHEA:42269"/>
    </physiologicalReaction>
</comment>
<feature type="domain" description="Beta-ketoacyl-[acyl-carrier-protein] synthase III N-terminal" evidence="16">
    <location>
        <begin position="105"/>
        <end position="181"/>
    </location>
</feature>
<feature type="domain" description="Beta-ketoacyl-[acyl-carrier-protein] synthase III C-terminal" evidence="15">
    <location>
        <begin position="231"/>
        <end position="320"/>
    </location>
</feature>
<evidence type="ECO:0000256" key="2">
    <source>
        <dbReference type="ARBA" id="ARBA00008642"/>
    </source>
</evidence>
<dbReference type="EC" id="2.3.1.180" evidence="14"/>